<comment type="caution">
    <text evidence="2">The sequence shown here is derived from an EMBL/GenBank/DDBJ whole genome shotgun (WGS) entry which is preliminary data.</text>
</comment>
<accession>A0AA40E8Z1</accession>
<gene>
    <name evidence="2" type="ORF">B0H67DRAFT_547667</name>
</gene>
<feature type="region of interest" description="Disordered" evidence="1">
    <location>
        <begin position="38"/>
        <end position="68"/>
    </location>
</feature>
<dbReference type="AlphaFoldDB" id="A0AA40E8Z1"/>
<sequence>MAPGSSKEMPVATSPYGVLKSPVVESHLALFSFCPPMSPPNSPLTNPPTARRNKCNAKNPRPLHRGERNAAREMRCATQQQPLARCTASNLSLSDSELRRTATAKPTMYDAICDGLEWDTPPDVESRWAREHDIAAIASVCRRHLGIRPGAPDADCAVYFHTAA</sequence>
<proteinExistence type="predicted"/>
<dbReference type="Proteomes" id="UP001172102">
    <property type="component" value="Unassembled WGS sequence"/>
</dbReference>
<name>A0AA40E8Z1_9PEZI</name>
<evidence type="ECO:0000256" key="1">
    <source>
        <dbReference type="SAM" id="MobiDB-lite"/>
    </source>
</evidence>
<evidence type="ECO:0000313" key="3">
    <source>
        <dbReference type="Proteomes" id="UP001172102"/>
    </source>
</evidence>
<organism evidence="2 3">
    <name type="scientific">Lasiosphaeris hirsuta</name>
    <dbReference type="NCBI Taxonomy" id="260670"/>
    <lineage>
        <taxon>Eukaryota</taxon>
        <taxon>Fungi</taxon>
        <taxon>Dikarya</taxon>
        <taxon>Ascomycota</taxon>
        <taxon>Pezizomycotina</taxon>
        <taxon>Sordariomycetes</taxon>
        <taxon>Sordariomycetidae</taxon>
        <taxon>Sordariales</taxon>
        <taxon>Lasiosphaeriaceae</taxon>
        <taxon>Lasiosphaeris</taxon>
    </lineage>
</organism>
<protein>
    <submittedName>
        <fullName evidence="2">Uncharacterized protein</fullName>
    </submittedName>
</protein>
<evidence type="ECO:0000313" key="2">
    <source>
        <dbReference type="EMBL" id="KAK0729532.1"/>
    </source>
</evidence>
<keyword evidence="3" id="KW-1185">Reference proteome</keyword>
<dbReference type="EMBL" id="JAUKUA010000001">
    <property type="protein sequence ID" value="KAK0729532.1"/>
    <property type="molecule type" value="Genomic_DNA"/>
</dbReference>
<reference evidence="2" key="1">
    <citation type="submission" date="2023-06" db="EMBL/GenBank/DDBJ databases">
        <title>Genome-scale phylogeny and comparative genomics of the fungal order Sordariales.</title>
        <authorList>
            <consortium name="Lawrence Berkeley National Laboratory"/>
            <person name="Hensen N."/>
            <person name="Bonometti L."/>
            <person name="Westerberg I."/>
            <person name="Brannstrom I.O."/>
            <person name="Guillou S."/>
            <person name="Cros-Aarteil S."/>
            <person name="Calhoun S."/>
            <person name="Haridas S."/>
            <person name="Kuo A."/>
            <person name="Mondo S."/>
            <person name="Pangilinan J."/>
            <person name="Riley R."/>
            <person name="Labutti K."/>
            <person name="Andreopoulos B."/>
            <person name="Lipzen A."/>
            <person name="Chen C."/>
            <person name="Yanf M."/>
            <person name="Daum C."/>
            <person name="Ng V."/>
            <person name="Clum A."/>
            <person name="Steindorff A."/>
            <person name="Ohm R."/>
            <person name="Martin F."/>
            <person name="Silar P."/>
            <person name="Natvig D."/>
            <person name="Lalanne C."/>
            <person name="Gautier V."/>
            <person name="Ament-Velasquez S.L."/>
            <person name="Kruys A."/>
            <person name="Hutchinson M.I."/>
            <person name="Powell A.J."/>
            <person name="Barry K."/>
            <person name="Miller A.N."/>
            <person name="Grigoriev I.V."/>
            <person name="Debuchy R."/>
            <person name="Gladieux P."/>
            <person name="Thoren M.H."/>
            <person name="Johannesson H."/>
        </authorList>
    </citation>
    <scope>NUCLEOTIDE SEQUENCE</scope>
    <source>
        <strain evidence="2">SMH4607-1</strain>
    </source>
</reference>